<name>A0A7S5R9D6_9CAUD</name>
<proteinExistence type="predicted"/>
<accession>A0A7S5R9D6</accession>
<protein>
    <submittedName>
        <fullName evidence="1">Putative baseplate hub subunit protein</fullName>
    </submittedName>
</protein>
<dbReference type="Pfam" id="PF12322">
    <property type="entry name" value="T4_baseplate"/>
    <property type="match status" value="1"/>
</dbReference>
<evidence type="ECO:0000313" key="2">
    <source>
        <dbReference type="Proteomes" id="UP000615696"/>
    </source>
</evidence>
<evidence type="ECO:0000313" key="1">
    <source>
        <dbReference type="EMBL" id="QIG73520.1"/>
    </source>
</evidence>
<dbReference type="Proteomes" id="UP000615696">
    <property type="component" value="Segment"/>
</dbReference>
<sequence length="230" mass="25711">MALPSIQSTVKTSKIGDKRLKIRAFTGKEEKALLFAKTQGDNNALIQTLVDVLSSCSDYDASTLTDGELEKLFLDIRCISVSDTLEPNITCKKCNDHTPVKIPASQLKMPEKFVAEIDLDAGKDESGTKIIVKLRTPTIAKILEAKDFEDSDAYVIYSSITMIHDEKGVVYDSFSFDEFREWFMGLTGVYVQALAFVRSSPKMSYSKEFTCLKCGTQQEFEIVGLDDFLH</sequence>
<reference evidence="1 2" key="1">
    <citation type="submission" date="2020-01" db="EMBL/GenBank/DDBJ databases">
        <title>Patterns of diversity and host range of bacteriophage communities associated with bean-nodulatin bacteria.</title>
        <authorList>
            <person name="Vann Cauwenberghe J."/>
            <person name="Santamaria R.I."/>
            <person name="Bustos P."/>
            <person name="Juarez S."/>
            <person name="Gonzalez V."/>
        </authorList>
    </citation>
    <scope>NUCLEOTIDE SEQUENCE [LARGE SCALE GENOMIC DNA]</scope>
    <source>
        <strain evidence="2">RHph</strain>
    </source>
</reference>
<dbReference type="EMBL" id="MN988532">
    <property type="protein sequence ID" value="QIG73520.1"/>
    <property type="molecule type" value="Genomic_DNA"/>
</dbReference>
<organism evidence="1 2">
    <name type="scientific">Rhizobium phage RHph_I1_9</name>
    <dbReference type="NCBI Taxonomy" id="2509729"/>
    <lineage>
        <taxon>Viruses</taxon>
        <taxon>Duplodnaviria</taxon>
        <taxon>Heunggongvirae</taxon>
        <taxon>Uroviricota</taxon>
        <taxon>Caudoviricetes</taxon>
        <taxon>Pootjesviridae</taxon>
        <taxon>Staniewskivirinae</taxon>
        <taxon>Trinifflemingvirus</taxon>
        <taxon>Trinifflemingvirus I19</taxon>
    </lineage>
</organism>
<dbReference type="InterPro" id="IPR024364">
    <property type="entry name" value="Baseplate_phage_T4-like"/>
</dbReference>
<gene>
    <name evidence="1" type="ORF">EVC04_083</name>
</gene>
<keyword evidence="2" id="KW-1185">Reference proteome</keyword>